<dbReference type="OrthoDB" id="1274046at2"/>
<sequence>MSYTVFGIFTNEKEHSDVIEKLEDAGFYEYTISHAELDTLEKVDTDRKTGFWHWLFDNNPMEEDRYNYASTDADTITVYVDNEDDANAVKDILDKNGAIDVEEKTKDYISGKYKDVKDDYPISEEKRARIIAKAKNNLYFTDTPNANLPAAGGTDTIDASLGVDSES</sequence>
<dbReference type="RefSeq" id="WP_076783650.1">
    <property type="nucleotide sequence ID" value="NZ_FTPU01000024.1"/>
</dbReference>
<keyword evidence="2" id="KW-1185">Reference proteome</keyword>
<proteinExistence type="predicted"/>
<evidence type="ECO:0000313" key="2">
    <source>
        <dbReference type="Proteomes" id="UP000187261"/>
    </source>
</evidence>
<name>A0A1U7PZW2_9FLAO</name>
<evidence type="ECO:0000313" key="1">
    <source>
        <dbReference type="EMBL" id="SIT97491.1"/>
    </source>
</evidence>
<dbReference type="AlphaFoldDB" id="A0A1U7PZW2"/>
<dbReference type="EMBL" id="FTPU01000024">
    <property type="protein sequence ID" value="SIT97491.1"/>
    <property type="molecule type" value="Genomic_DNA"/>
</dbReference>
<organism evidence="1 2">
    <name type="scientific">Epilithonimonas bovis DSM 19482</name>
    <dbReference type="NCBI Taxonomy" id="1121284"/>
    <lineage>
        <taxon>Bacteria</taxon>
        <taxon>Pseudomonadati</taxon>
        <taxon>Bacteroidota</taxon>
        <taxon>Flavobacteriia</taxon>
        <taxon>Flavobacteriales</taxon>
        <taxon>Weeksellaceae</taxon>
        <taxon>Chryseobacterium group</taxon>
        <taxon>Epilithonimonas</taxon>
    </lineage>
</organism>
<accession>A0A1U7PZW2</accession>
<evidence type="ECO:0008006" key="3">
    <source>
        <dbReference type="Google" id="ProtNLM"/>
    </source>
</evidence>
<protein>
    <recommendedName>
        <fullName evidence="3">Heat induced stress protein YflT</fullName>
    </recommendedName>
</protein>
<dbReference type="Proteomes" id="UP000187261">
    <property type="component" value="Unassembled WGS sequence"/>
</dbReference>
<reference evidence="2" key="1">
    <citation type="submission" date="2016-10" db="EMBL/GenBank/DDBJ databases">
        <authorList>
            <person name="Varghese N."/>
            <person name="Submissions S."/>
        </authorList>
    </citation>
    <scope>NUCLEOTIDE SEQUENCE [LARGE SCALE GENOMIC DNA]</scope>
    <source>
        <strain evidence="2">DSM 19482</strain>
    </source>
</reference>
<dbReference type="STRING" id="1121284.SAMN05660493_02210"/>
<gene>
    <name evidence="1" type="ORF">SAMN05660493_02210</name>
</gene>